<dbReference type="GO" id="GO:0046872">
    <property type="term" value="F:metal ion binding"/>
    <property type="evidence" value="ECO:0007669"/>
    <property type="project" value="InterPro"/>
</dbReference>
<feature type="signal peptide" evidence="1">
    <location>
        <begin position="1"/>
        <end position="30"/>
    </location>
</feature>
<gene>
    <name evidence="3" type="ORF">MtrunA17_Chr8g0365171</name>
</gene>
<comment type="caution">
    <text evidence="3">The sequence shown here is derived from an EMBL/GenBank/DDBJ whole genome shotgun (WGS) entry which is preliminary data.</text>
</comment>
<keyword evidence="1" id="KW-0732">Signal</keyword>
<reference evidence="3" key="1">
    <citation type="journal article" date="2018" name="Nat. Plants">
        <title>Whole-genome landscape of Medicago truncatula symbiotic genes.</title>
        <authorList>
            <person name="Pecrix Y."/>
            <person name="Gamas P."/>
            <person name="Carrere S."/>
        </authorList>
    </citation>
    <scope>NUCLEOTIDE SEQUENCE</scope>
    <source>
        <tissue evidence="3">Leaves</tissue>
    </source>
</reference>
<dbReference type="Proteomes" id="UP000265566">
    <property type="component" value="Chromosome 8"/>
</dbReference>
<feature type="domain" description="Late nodulin" evidence="2">
    <location>
        <begin position="7"/>
        <end position="56"/>
    </location>
</feature>
<organism evidence="3">
    <name type="scientific">Medicago truncatula</name>
    <name type="common">Barrel medic</name>
    <name type="synonym">Medicago tribuloides</name>
    <dbReference type="NCBI Taxonomy" id="3880"/>
    <lineage>
        <taxon>Eukaryota</taxon>
        <taxon>Viridiplantae</taxon>
        <taxon>Streptophyta</taxon>
        <taxon>Embryophyta</taxon>
        <taxon>Tracheophyta</taxon>
        <taxon>Spermatophyta</taxon>
        <taxon>Magnoliopsida</taxon>
        <taxon>eudicotyledons</taxon>
        <taxon>Gunneridae</taxon>
        <taxon>Pentapetalae</taxon>
        <taxon>rosids</taxon>
        <taxon>fabids</taxon>
        <taxon>Fabales</taxon>
        <taxon>Fabaceae</taxon>
        <taxon>Papilionoideae</taxon>
        <taxon>50 kb inversion clade</taxon>
        <taxon>NPAAA clade</taxon>
        <taxon>Hologalegina</taxon>
        <taxon>IRL clade</taxon>
        <taxon>Trifolieae</taxon>
        <taxon>Medicago</taxon>
    </lineage>
</organism>
<proteinExistence type="predicted"/>
<protein>
    <submittedName>
        <fullName evidence="3">Putative Late nodulin</fullName>
    </submittedName>
</protein>
<evidence type="ECO:0000256" key="1">
    <source>
        <dbReference type="SAM" id="SignalP"/>
    </source>
</evidence>
<feature type="chain" id="PRO_5017209015" evidence="1">
    <location>
        <begin position="31"/>
        <end position="65"/>
    </location>
</feature>
<dbReference type="EMBL" id="PSQE01000008">
    <property type="protein sequence ID" value="RHN41352.1"/>
    <property type="molecule type" value="Genomic_DNA"/>
</dbReference>
<dbReference type="AlphaFoldDB" id="A0A396GJR9"/>
<dbReference type="Pfam" id="PF07127">
    <property type="entry name" value="Nodulin_late"/>
    <property type="match status" value="1"/>
</dbReference>
<sequence>MHTRKNMDLVHMFVYAFTIFLSIPLPPVRSDFPCKTKVDCPQHKKYIAECIFGFCRHFKPLEHPF</sequence>
<evidence type="ECO:0000313" key="3">
    <source>
        <dbReference type="EMBL" id="RHN41352.1"/>
    </source>
</evidence>
<evidence type="ECO:0000259" key="2">
    <source>
        <dbReference type="Pfam" id="PF07127"/>
    </source>
</evidence>
<dbReference type="Gramene" id="rna47666">
    <property type="protein sequence ID" value="RHN41352.1"/>
    <property type="gene ID" value="gene47666"/>
</dbReference>
<name>A0A396GJR9_MEDTR</name>
<accession>A0A396GJR9</accession>
<dbReference type="InterPro" id="IPR009810">
    <property type="entry name" value="Nodulin_late_dom"/>
</dbReference>